<dbReference type="CDD" id="cd06849">
    <property type="entry name" value="lipoyl_domain"/>
    <property type="match status" value="1"/>
</dbReference>
<feature type="region of interest" description="Disordered" evidence="12">
    <location>
        <begin position="32"/>
        <end position="78"/>
    </location>
</feature>
<keyword evidence="7" id="KW-0012">Acyltransferase</keyword>
<evidence type="ECO:0000256" key="11">
    <source>
        <dbReference type="ARBA" id="ARBA00048370"/>
    </source>
</evidence>
<comment type="cofactor">
    <cofactor evidence="1">
        <name>(R)-lipoate</name>
        <dbReference type="ChEBI" id="CHEBI:83088"/>
    </cofactor>
</comment>
<gene>
    <name evidence="15" type="ORF">METZ01_LOCUS27467</name>
</gene>
<dbReference type="GO" id="GO:0006086">
    <property type="term" value="P:pyruvate decarboxylation to acetyl-CoA"/>
    <property type="evidence" value="ECO:0007669"/>
    <property type="project" value="TreeGrafter"/>
</dbReference>
<dbReference type="InterPro" id="IPR036625">
    <property type="entry name" value="E3-bd_dom_sf"/>
</dbReference>
<dbReference type="InterPro" id="IPR000089">
    <property type="entry name" value="Biotin_lipoyl"/>
</dbReference>
<dbReference type="Gene3D" id="4.10.320.10">
    <property type="entry name" value="E3-binding domain"/>
    <property type="match status" value="1"/>
</dbReference>
<evidence type="ECO:0000256" key="6">
    <source>
        <dbReference type="ARBA" id="ARBA00022823"/>
    </source>
</evidence>
<dbReference type="PROSITE" id="PS00189">
    <property type="entry name" value="LIPOYL"/>
    <property type="match status" value="1"/>
</dbReference>
<dbReference type="InterPro" id="IPR004167">
    <property type="entry name" value="PSBD"/>
</dbReference>
<evidence type="ECO:0000256" key="3">
    <source>
        <dbReference type="ARBA" id="ARBA00013114"/>
    </source>
</evidence>
<dbReference type="PROSITE" id="PS51826">
    <property type="entry name" value="PSBD"/>
    <property type="match status" value="1"/>
</dbReference>
<dbReference type="SUPFAM" id="SSF47005">
    <property type="entry name" value="Peripheral subunit-binding domain of 2-oxo acid dehydrogenase complex"/>
    <property type="match status" value="1"/>
</dbReference>
<dbReference type="Pfam" id="PF00198">
    <property type="entry name" value="2-oxoacid_dh"/>
    <property type="match status" value="1"/>
</dbReference>
<feature type="domain" description="Lipoyl-binding" evidence="13">
    <location>
        <begin position="80"/>
        <end position="154"/>
    </location>
</feature>
<evidence type="ECO:0000256" key="5">
    <source>
        <dbReference type="ARBA" id="ARBA00022679"/>
    </source>
</evidence>
<evidence type="ECO:0000259" key="14">
    <source>
        <dbReference type="PROSITE" id="PS51826"/>
    </source>
</evidence>
<dbReference type="AlphaFoldDB" id="A0A381QAD8"/>
<dbReference type="FunFam" id="3.30.559.10:FF:000004">
    <property type="entry name" value="Acetyltransferase component of pyruvate dehydrogenase complex"/>
    <property type="match status" value="1"/>
</dbReference>
<accession>A0A381QAD8</accession>
<sequence length="495" mass="53150">MELPAEVAGKIVGIGLAVGDIVNEGDLVATLETEGNLGPPNEAEGKVDQGDTNAVAQERSESRGPDDGNRDGRIDEGEARIEVRVPDVGDAEEIVVIEIAVKPGDSVSVDDPLVVIESEKASMEIPSPVDGTVKSVELALDDEVVEGTLVAVLVPVDPARMSVDAPRPEGVATSIMSELETNTPTIQPQPVEPGGQVADGTIYAGPAVRRLARELGVELATVESSGAHGRIVKDDVKAYVKRILTRSSHRDQAFLPVVPLEDFTKYGKIEEVELTRVRRSGATNLHRSWLNVVHVTQHDLVDATQLEELRGKMKREARMESLTPLAFVLKACALSLAEFPRFNAALGPTLETLILKKYCHIGFAVDTEAGLVVPVIRDVDDKDVIELAEEIAELSELARERKLRPDHMAGGCFTVSSLGAIGGTGFTPIVNAPELAVLGVARIDTQPVWDGKKFVPRNMLPISLSYDHRAINGAEAGRFVQRLGQILAEPESLSQ</sequence>
<dbReference type="InterPro" id="IPR011053">
    <property type="entry name" value="Single_hybrid_motif"/>
</dbReference>
<feature type="compositionally biased region" description="Basic and acidic residues" evidence="12">
    <location>
        <begin position="58"/>
        <end position="78"/>
    </location>
</feature>
<comment type="similarity">
    <text evidence="2">Belongs to the 2-oxoacid dehydrogenase family.</text>
</comment>
<dbReference type="EMBL" id="UINC01001216">
    <property type="protein sequence ID" value="SUZ74613.1"/>
    <property type="molecule type" value="Genomic_DNA"/>
</dbReference>
<dbReference type="Pfam" id="PF02817">
    <property type="entry name" value="E3_binding"/>
    <property type="match status" value="1"/>
</dbReference>
<dbReference type="InterPro" id="IPR001078">
    <property type="entry name" value="2-oxoacid_DH_actylTfrase"/>
</dbReference>
<dbReference type="PANTHER" id="PTHR43178:SF2">
    <property type="entry name" value="DIHYDROLIPOYLLYSINE-RESIDUE ACETYLTRANSFERASE COMPONENT OF PYRUVATE DEHYDROGENASE COMPLEX"/>
    <property type="match status" value="1"/>
</dbReference>
<comment type="function">
    <text evidence="8">The pyruvate dehydrogenase complex catalyzes the overall conversion of pyruvate to acetyl-CoA and CO(2). It contains multiple copies of three enzymatic components: pyruvate dehydrogenase (E1), dihydrolipoamide acetyltransferase (E2) and lipoamide dehydrogenase (E3).</text>
</comment>
<evidence type="ECO:0000256" key="9">
    <source>
        <dbReference type="ARBA" id="ARBA00029730"/>
    </source>
</evidence>
<dbReference type="GO" id="GO:0005737">
    <property type="term" value="C:cytoplasm"/>
    <property type="evidence" value="ECO:0007669"/>
    <property type="project" value="TreeGrafter"/>
</dbReference>
<evidence type="ECO:0000313" key="15">
    <source>
        <dbReference type="EMBL" id="SUZ74613.1"/>
    </source>
</evidence>
<evidence type="ECO:0000256" key="12">
    <source>
        <dbReference type="SAM" id="MobiDB-lite"/>
    </source>
</evidence>
<evidence type="ECO:0000256" key="7">
    <source>
        <dbReference type="ARBA" id="ARBA00023315"/>
    </source>
</evidence>
<dbReference type="GO" id="GO:0004742">
    <property type="term" value="F:dihydrolipoyllysine-residue acetyltransferase activity"/>
    <property type="evidence" value="ECO:0007669"/>
    <property type="project" value="UniProtKB-EC"/>
</dbReference>
<dbReference type="PANTHER" id="PTHR43178">
    <property type="entry name" value="DIHYDROLIPOAMIDE ACETYLTRANSFERASE COMPONENT OF PYRUVATE DEHYDROGENASE COMPLEX"/>
    <property type="match status" value="1"/>
</dbReference>
<feature type="domain" description="Peripheral subunit-binding (PSBD)" evidence="14">
    <location>
        <begin position="203"/>
        <end position="240"/>
    </location>
</feature>
<evidence type="ECO:0000256" key="2">
    <source>
        <dbReference type="ARBA" id="ARBA00007317"/>
    </source>
</evidence>
<dbReference type="Pfam" id="PF00364">
    <property type="entry name" value="Biotin_lipoyl"/>
    <property type="match status" value="1"/>
</dbReference>
<dbReference type="PROSITE" id="PS50968">
    <property type="entry name" value="BIOTINYL_LIPOYL"/>
    <property type="match status" value="1"/>
</dbReference>
<dbReference type="SUPFAM" id="SSF51230">
    <property type="entry name" value="Single hybrid motif"/>
    <property type="match status" value="1"/>
</dbReference>
<dbReference type="GO" id="GO:0031405">
    <property type="term" value="F:lipoic acid binding"/>
    <property type="evidence" value="ECO:0007669"/>
    <property type="project" value="TreeGrafter"/>
</dbReference>
<protein>
    <recommendedName>
        <fullName evidence="4">Dihydrolipoyllysine-residue acetyltransferase component of pyruvate dehydrogenase complex</fullName>
        <ecNumber evidence="3">2.3.1.12</ecNumber>
    </recommendedName>
    <alternativeName>
        <fullName evidence="9">Dihydrolipoamide acetyltransferase component of pyruvate dehydrogenase complex</fullName>
    </alternativeName>
    <alternativeName>
        <fullName evidence="10">E2</fullName>
    </alternativeName>
</protein>
<evidence type="ECO:0000256" key="1">
    <source>
        <dbReference type="ARBA" id="ARBA00001938"/>
    </source>
</evidence>
<keyword evidence="6" id="KW-0450">Lipoyl</keyword>
<dbReference type="Gene3D" id="3.30.559.10">
    <property type="entry name" value="Chloramphenicol acetyltransferase-like domain"/>
    <property type="match status" value="1"/>
</dbReference>
<dbReference type="InterPro" id="IPR003016">
    <property type="entry name" value="2-oxoA_DH_lipoyl-BS"/>
</dbReference>
<organism evidence="15">
    <name type="scientific">marine metagenome</name>
    <dbReference type="NCBI Taxonomy" id="408172"/>
    <lineage>
        <taxon>unclassified sequences</taxon>
        <taxon>metagenomes</taxon>
        <taxon>ecological metagenomes</taxon>
    </lineage>
</organism>
<name>A0A381QAD8_9ZZZZ</name>
<evidence type="ECO:0000256" key="8">
    <source>
        <dbReference type="ARBA" id="ARBA00025211"/>
    </source>
</evidence>
<dbReference type="SUPFAM" id="SSF52777">
    <property type="entry name" value="CoA-dependent acyltransferases"/>
    <property type="match status" value="1"/>
</dbReference>
<dbReference type="EC" id="2.3.1.12" evidence="3"/>
<evidence type="ECO:0000256" key="4">
    <source>
        <dbReference type="ARBA" id="ARBA00016300"/>
    </source>
</evidence>
<keyword evidence="5" id="KW-0808">Transferase</keyword>
<dbReference type="InterPro" id="IPR023213">
    <property type="entry name" value="CAT-like_dom_sf"/>
</dbReference>
<evidence type="ECO:0000256" key="10">
    <source>
        <dbReference type="ARBA" id="ARBA00031531"/>
    </source>
</evidence>
<dbReference type="Gene3D" id="2.40.50.100">
    <property type="match status" value="1"/>
</dbReference>
<reference evidence="15" key="1">
    <citation type="submission" date="2018-05" db="EMBL/GenBank/DDBJ databases">
        <authorList>
            <person name="Lanie J.A."/>
            <person name="Ng W.-L."/>
            <person name="Kazmierczak K.M."/>
            <person name="Andrzejewski T.M."/>
            <person name="Davidsen T.M."/>
            <person name="Wayne K.J."/>
            <person name="Tettelin H."/>
            <person name="Glass J.I."/>
            <person name="Rusch D."/>
            <person name="Podicherti R."/>
            <person name="Tsui H.-C.T."/>
            <person name="Winkler M.E."/>
        </authorList>
    </citation>
    <scope>NUCLEOTIDE SEQUENCE</scope>
</reference>
<evidence type="ECO:0000259" key="13">
    <source>
        <dbReference type="PROSITE" id="PS50968"/>
    </source>
</evidence>
<proteinExistence type="inferred from homology"/>
<comment type="catalytic activity">
    <reaction evidence="11">
        <text>N(6)-[(R)-dihydrolipoyl]-L-lysyl-[protein] + acetyl-CoA = N(6)-[(R)-S(8)-acetyldihydrolipoyl]-L-lysyl-[protein] + CoA</text>
        <dbReference type="Rhea" id="RHEA:17017"/>
        <dbReference type="Rhea" id="RHEA-COMP:10475"/>
        <dbReference type="Rhea" id="RHEA-COMP:10478"/>
        <dbReference type="ChEBI" id="CHEBI:57287"/>
        <dbReference type="ChEBI" id="CHEBI:57288"/>
        <dbReference type="ChEBI" id="CHEBI:83100"/>
        <dbReference type="ChEBI" id="CHEBI:83111"/>
        <dbReference type="EC" id="2.3.1.12"/>
    </reaction>
</comment>
<dbReference type="InterPro" id="IPR050743">
    <property type="entry name" value="2-oxoacid_DH_E2_comp"/>
</dbReference>